<dbReference type="SMART" id="SM00698">
    <property type="entry name" value="MORN"/>
    <property type="match status" value="10"/>
</dbReference>
<evidence type="ECO:0000256" key="2">
    <source>
        <dbReference type="SAM" id="MobiDB-lite"/>
    </source>
</evidence>
<dbReference type="STRING" id="1169540.A0A0G4GMV4"/>
<proteinExistence type="predicted"/>
<feature type="region of interest" description="Disordered" evidence="2">
    <location>
        <begin position="1"/>
        <end position="24"/>
    </location>
</feature>
<dbReference type="VEuPathDB" id="CryptoDB:Vbra_6315"/>
<dbReference type="SUPFAM" id="SSF82185">
    <property type="entry name" value="Histone H3 K4-specific methyltransferase SET7/9 N-terminal domain"/>
    <property type="match status" value="4"/>
</dbReference>
<protein>
    <submittedName>
        <fullName evidence="3">Uncharacterized protein</fullName>
    </submittedName>
</protein>
<evidence type="ECO:0000313" key="3">
    <source>
        <dbReference type="EMBL" id="CEM31529.1"/>
    </source>
</evidence>
<name>A0A0G4GMV4_VITBC</name>
<evidence type="ECO:0000313" key="4">
    <source>
        <dbReference type="Proteomes" id="UP000041254"/>
    </source>
</evidence>
<dbReference type="AlphaFoldDB" id="A0A0G4GMV4"/>
<dbReference type="EMBL" id="CDMY01000724">
    <property type="protein sequence ID" value="CEM31529.1"/>
    <property type="molecule type" value="Genomic_DNA"/>
</dbReference>
<sequence>MAGSECHGTVMADGRSQAPSTLESVTGEMLQNMMDDMRRAMDRERQQSDKRIKELESQRDEYKRERDEWKRRCEEAEAKLKAFEQEPTLASLHWEGGMYHGNVRNKMPHGEGTLRTLDGQTSLYEGQWADGKRHGKGKEYAPCQVYDQQGGQMGTKICLVYEGDWQVGKREGQGSECQAIDGRMAKAYEGGWKNNKRHGHGTELSHDGELMYEGEWANGEKTNRGKAKAGFMQLKDDYGQWLGYYYHGETQDGQPNGEGELRDGRSNVIYKGEWKDGKRHGRGNEYAPCQVLNQQRSQYETKICVVYEGDFVDGKQHGEGEELTAAKVTYKGVWVNGVKKGDGVATGMPWEEYYYHGPGHSYYHGETQDGKPDGKGELRDTSNRVVYKGEWKNGKPHCRGTEFRHDGELMYEGEWANGTKTNRGEGKVGDMELKDDNGQHLGYYFGETRDEQPNGEGELRYRSSVVYKGTWKNGKRHGQGKAYYTIGYGPVLWLDGEWTENKAQNGTLFPDGTYGGENHDGSPMYPTKPIRWEAGQKLDDWDLGADATCTGEEAAIPLSRFPGGCSAAV</sequence>
<keyword evidence="1" id="KW-0677">Repeat</keyword>
<dbReference type="OrthoDB" id="312720at2759"/>
<feature type="region of interest" description="Disordered" evidence="2">
    <location>
        <begin position="39"/>
        <end position="64"/>
    </location>
</feature>
<dbReference type="Pfam" id="PF02493">
    <property type="entry name" value="MORN"/>
    <property type="match status" value="11"/>
</dbReference>
<dbReference type="Proteomes" id="UP000041254">
    <property type="component" value="Unassembled WGS sequence"/>
</dbReference>
<organism evidence="3 4">
    <name type="scientific">Vitrella brassicaformis (strain CCMP3155)</name>
    <dbReference type="NCBI Taxonomy" id="1169540"/>
    <lineage>
        <taxon>Eukaryota</taxon>
        <taxon>Sar</taxon>
        <taxon>Alveolata</taxon>
        <taxon>Colpodellida</taxon>
        <taxon>Vitrellaceae</taxon>
        <taxon>Vitrella</taxon>
    </lineage>
</organism>
<dbReference type="InParanoid" id="A0A0G4GMV4"/>
<dbReference type="InterPro" id="IPR003409">
    <property type="entry name" value="MORN"/>
</dbReference>
<dbReference type="PANTHER" id="PTHR23084:SF263">
    <property type="entry name" value="MORN REPEAT-CONTAINING PROTEIN 1"/>
    <property type="match status" value="1"/>
</dbReference>
<dbReference type="Gene3D" id="2.20.110.10">
    <property type="entry name" value="Histone H3 K4-specific methyltransferase SET7/9 N-terminal domain"/>
    <property type="match status" value="5"/>
</dbReference>
<dbReference type="PANTHER" id="PTHR23084">
    <property type="entry name" value="PHOSPHATIDYLINOSITOL-4-PHOSPHATE 5-KINASE RELATED"/>
    <property type="match status" value="1"/>
</dbReference>
<dbReference type="OMA" id="GELMYEG"/>
<reference evidence="3 4" key="1">
    <citation type="submission" date="2014-11" db="EMBL/GenBank/DDBJ databases">
        <authorList>
            <person name="Zhu J."/>
            <person name="Qi W."/>
            <person name="Song R."/>
        </authorList>
    </citation>
    <scope>NUCLEOTIDE SEQUENCE [LARGE SCALE GENOMIC DNA]</scope>
</reference>
<keyword evidence="4" id="KW-1185">Reference proteome</keyword>
<dbReference type="PhylomeDB" id="A0A0G4GMV4"/>
<accession>A0A0G4GMV4</accession>
<gene>
    <name evidence="3" type="ORF">Vbra_6315</name>
</gene>
<evidence type="ECO:0000256" key="1">
    <source>
        <dbReference type="ARBA" id="ARBA00022737"/>
    </source>
</evidence>